<dbReference type="SUPFAM" id="SSF48452">
    <property type="entry name" value="TPR-like"/>
    <property type="match status" value="1"/>
</dbReference>
<keyword evidence="5" id="KW-0472">Membrane</keyword>
<dbReference type="SMART" id="SM00028">
    <property type="entry name" value="TPR"/>
    <property type="match status" value="3"/>
</dbReference>
<dbReference type="AlphaFoldDB" id="A0A2M7TAM7"/>
<gene>
    <name evidence="6" type="ORF">COY37_01145</name>
</gene>
<evidence type="ECO:0000256" key="2">
    <source>
        <dbReference type="ARBA" id="ARBA00022803"/>
    </source>
</evidence>
<evidence type="ECO:0000313" key="6">
    <source>
        <dbReference type="EMBL" id="PIZ42034.1"/>
    </source>
</evidence>
<dbReference type="Gene3D" id="1.25.40.10">
    <property type="entry name" value="Tetratricopeptide repeat domain"/>
    <property type="match status" value="1"/>
</dbReference>
<dbReference type="Pfam" id="PF13181">
    <property type="entry name" value="TPR_8"/>
    <property type="match status" value="1"/>
</dbReference>
<dbReference type="PANTHER" id="PTHR44943">
    <property type="entry name" value="CELLULOSE SYNTHASE OPERON PROTEIN C"/>
    <property type="match status" value="1"/>
</dbReference>
<dbReference type="InterPro" id="IPR019734">
    <property type="entry name" value="TPR_rpt"/>
</dbReference>
<keyword evidence="5" id="KW-1133">Transmembrane helix</keyword>
<evidence type="ECO:0000256" key="4">
    <source>
        <dbReference type="SAM" id="MobiDB-lite"/>
    </source>
</evidence>
<keyword evidence="1" id="KW-0677">Repeat</keyword>
<name>A0A2M7TAM7_9ACTN</name>
<reference evidence="7" key="1">
    <citation type="submission" date="2017-09" db="EMBL/GenBank/DDBJ databases">
        <title>Depth-based differentiation of microbial function through sediment-hosted aquifers and enrichment of novel symbionts in the deep terrestrial subsurface.</title>
        <authorList>
            <person name="Probst A.J."/>
            <person name="Ladd B."/>
            <person name="Jarett J.K."/>
            <person name="Geller-Mcgrath D.E."/>
            <person name="Sieber C.M.K."/>
            <person name="Emerson J.B."/>
            <person name="Anantharaman K."/>
            <person name="Thomas B.C."/>
            <person name="Malmstrom R."/>
            <person name="Stieglmeier M."/>
            <person name="Klingl A."/>
            <person name="Woyke T."/>
            <person name="Ryan C.M."/>
            <person name="Banfield J.F."/>
        </authorList>
    </citation>
    <scope>NUCLEOTIDE SEQUENCE [LARGE SCALE GENOMIC DNA]</scope>
</reference>
<keyword evidence="2 3" id="KW-0802">TPR repeat</keyword>
<sequence length="236" mass="26502">MTSAFAKPPKRLFNRWLVVKYLGFFLLIAAAIGTAYYVLGTRSHISPTPQLKEESYKAYRNGDFRGAIVKLTAYLKNNGSDQEARNVLITSYAQVGDLKAALKENETLVKAKPHDAGALYRAGQLSNQLGRSADAIAYFKRATTIDPSVVQFHYQMAETYTNRRLYAKALTQWRATLETLPGNSPARSAVYKKIGDIYTILEEPGKAKKAYRKASATNTVNSTRNHYEKQPQKVRR</sequence>
<organism evidence="6 7">
    <name type="scientific">Candidatus Aquicultor secundus</name>
    <dbReference type="NCBI Taxonomy" id="1973895"/>
    <lineage>
        <taxon>Bacteria</taxon>
        <taxon>Bacillati</taxon>
        <taxon>Actinomycetota</taxon>
        <taxon>Candidatus Aquicultoria</taxon>
        <taxon>Candidatus Aquicultorales</taxon>
        <taxon>Candidatus Aquicultoraceae</taxon>
        <taxon>Candidatus Aquicultor</taxon>
    </lineage>
</organism>
<dbReference type="InterPro" id="IPR011990">
    <property type="entry name" value="TPR-like_helical_dom_sf"/>
</dbReference>
<proteinExistence type="predicted"/>
<dbReference type="PANTHER" id="PTHR44943:SF8">
    <property type="entry name" value="TPR REPEAT-CONTAINING PROTEIN MJ0263"/>
    <property type="match status" value="1"/>
</dbReference>
<feature type="region of interest" description="Disordered" evidence="4">
    <location>
        <begin position="210"/>
        <end position="236"/>
    </location>
</feature>
<dbReference type="Pfam" id="PF13432">
    <property type="entry name" value="TPR_16"/>
    <property type="match status" value="1"/>
</dbReference>
<keyword evidence="5" id="KW-0812">Transmembrane</keyword>
<accession>A0A2M7TAM7</accession>
<protein>
    <submittedName>
        <fullName evidence="6">Uncharacterized protein</fullName>
    </submittedName>
</protein>
<dbReference type="PROSITE" id="PS50005">
    <property type="entry name" value="TPR"/>
    <property type="match status" value="1"/>
</dbReference>
<feature type="compositionally biased region" description="Polar residues" evidence="4">
    <location>
        <begin position="215"/>
        <end position="224"/>
    </location>
</feature>
<dbReference type="InterPro" id="IPR051685">
    <property type="entry name" value="Ycf3/AcsC/BcsC/TPR_MFPF"/>
</dbReference>
<evidence type="ECO:0000256" key="1">
    <source>
        <dbReference type="ARBA" id="ARBA00022737"/>
    </source>
</evidence>
<evidence type="ECO:0000256" key="3">
    <source>
        <dbReference type="PROSITE-ProRule" id="PRU00339"/>
    </source>
</evidence>
<evidence type="ECO:0000313" key="7">
    <source>
        <dbReference type="Proteomes" id="UP000230956"/>
    </source>
</evidence>
<dbReference type="Proteomes" id="UP000230956">
    <property type="component" value="Unassembled WGS sequence"/>
</dbReference>
<feature type="transmembrane region" description="Helical" evidence="5">
    <location>
        <begin position="21"/>
        <end position="39"/>
    </location>
</feature>
<comment type="caution">
    <text evidence="6">The sequence shown here is derived from an EMBL/GenBank/DDBJ whole genome shotgun (WGS) entry which is preliminary data.</text>
</comment>
<feature type="compositionally biased region" description="Basic and acidic residues" evidence="4">
    <location>
        <begin position="225"/>
        <end position="236"/>
    </location>
</feature>
<feature type="repeat" description="TPR" evidence="3">
    <location>
        <begin position="116"/>
        <end position="149"/>
    </location>
</feature>
<evidence type="ECO:0000256" key="5">
    <source>
        <dbReference type="SAM" id="Phobius"/>
    </source>
</evidence>
<dbReference type="RefSeq" id="WP_286679122.1">
    <property type="nucleotide sequence ID" value="NZ_MNXI01000129.1"/>
</dbReference>
<dbReference type="EMBL" id="PFNG01000032">
    <property type="protein sequence ID" value="PIZ42034.1"/>
    <property type="molecule type" value="Genomic_DNA"/>
</dbReference>